<dbReference type="GO" id="GO:0008124">
    <property type="term" value="F:4-alpha-hydroxytetrahydrobiopterin dehydratase activity"/>
    <property type="evidence" value="ECO:0007669"/>
    <property type="project" value="UniProtKB-UniRule"/>
</dbReference>
<dbReference type="EMBL" id="CP015922">
    <property type="protein sequence ID" value="ANI98951.1"/>
    <property type="molecule type" value="Genomic_DNA"/>
</dbReference>
<dbReference type="SUPFAM" id="SSF55248">
    <property type="entry name" value="PCD-like"/>
    <property type="match status" value="1"/>
</dbReference>
<dbReference type="InterPro" id="IPR001533">
    <property type="entry name" value="Pterin_deHydtase"/>
</dbReference>
<dbReference type="OrthoDB" id="9794987at2"/>
<dbReference type="Gene3D" id="3.30.1360.20">
    <property type="entry name" value="Transcriptional coactivator/pterin dehydratase"/>
    <property type="match status" value="1"/>
</dbReference>
<dbReference type="Proteomes" id="UP000078463">
    <property type="component" value="Chromosome"/>
</dbReference>
<organism evidence="5 6">
    <name type="scientific">Polynucleobacter wuianus</name>
    <dbReference type="NCBI Taxonomy" id="1743168"/>
    <lineage>
        <taxon>Bacteria</taxon>
        <taxon>Pseudomonadati</taxon>
        <taxon>Pseudomonadota</taxon>
        <taxon>Betaproteobacteria</taxon>
        <taxon>Burkholderiales</taxon>
        <taxon>Burkholderiaceae</taxon>
        <taxon>Polynucleobacter</taxon>
    </lineage>
</organism>
<dbReference type="InterPro" id="IPR036428">
    <property type="entry name" value="PCD_sf"/>
</dbReference>
<keyword evidence="6" id="KW-1185">Reference proteome</keyword>
<accession>A0A191UDI5</accession>
<protein>
    <recommendedName>
        <fullName evidence="4">Putative pterin-4-alpha-carbinolamine dehydratase</fullName>
        <shortName evidence="4">PHS</shortName>
        <ecNumber evidence="4">4.2.1.96</ecNumber>
    </recommendedName>
    <alternativeName>
        <fullName evidence="4">4-alpha-hydroxy-tetrahydropterin dehydratase</fullName>
    </alternativeName>
    <alternativeName>
        <fullName evidence="4">Pterin carbinolamine dehydratase</fullName>
        <shortName evidence="4">PCD</shortName>
    </alternativeName>
</protein>
<evidence type="ECO:0000313" key="6">
    <source>
        <dbReference type="Proteomes" id="UP000078463"/>
    </source>
</evidence>
<dbReference type="STRING" id="1743168.A8O14_01890"/>
<comment type="catalytic activity">
    <reaction evidence="1 4">
        <text>(4aS,6R)-4a-hydroxy-L-erythro-5,6,7,8-tetrahydrobiopterin = (6R)-L-erythro-6,7-dihydrobiopterin + H2O</text>
        <dbReference type="Rhea" id="RHEA:11920"/>
        <dbReference type="ChEBI" id="CHEBI:15377"/>
        <dbReference type="ChEBI" id="CHEBI:15642"/>
        <dbReference type="ChEBI" id="CHEBI:43120"/>
        <dbReference type="EC" id="4.2.1.96"/>
    </reaction>
</comment>
<dbReference type="EC" id="4.2.1.96" evidence="4"/>
<reference evidence="6" key="1">
    <citation type="submission" date="2016-05" db="EMBL/GenBank/DDBJ databases">
        <title>Polynucleobacter sp. QLW-P1FAT50C-4 genome.</title>
        <authorList>
            <person name="Hahn M.W."/>
        </authorList>
    </citation>
    <scope>NUCLEOTIDE SEQUENCE [LARGE SCALE GENOMIC DNA]</scope>
    <source>
        <strain evidence="6">QLW-P1FAT50C-4</strain>
    </source>
</reference>
<name>A0A191UDI5_9BURK</name>
<evidence type="ECO:0000256" key="3">
    <source>
        <dbReference type="ARBA" id="ARBA00023239"/>
    </source>
</evidence>
<evidence type="ECO:0000256" key="4">
    <source>
        <dbReference type="HAMAP-Rule" id="MF_00434"/>
    </source>
</evidence>
<dbReference type="PANTHER" id="PTHR12599">
    <property type="entry name" value="PTERIN-4-ALPHA-CARBINOLAMINE DEHYDRATASE"/>
    <property type="match status" value="1"/>
</dbReference>
<comment type="similarity">
    <text evidence="2 4">Belongs to the pterin-4-alpha-carbinolamine dehydratase family.</text>
</comment>
<dbReference type="RefSeq" id="WP_068947958.1">
    <property type="nucleotide sequence ID" value="NZ_CP015922.1"/>
</dbReference>
<gene>
    <name evidence="5" type="ORF">A8O14_01890</name>
</gene>
<evidence type="ECO:0000256" key="1">
    <source>
        <dbReference type="ARBA" id="ARBA00001554"/>
    </source>
</evidence>
<dbReference type="AlphaFoldDB" id="A0A191UDI5"/>
<dbReference type="CDD" id="cd00488">
    <property type="entry name" value="PCD_DCoH"/>
    <property type="match status" value="1"/>
</dbReference>
<keyword evidence="3 4" id="KW-0456">Lyase</keyword>
<dbReference type="GO" id="GO:0006729">
    <property type="term" value="P:tetrahydrobiopterin biosynthetic process"/>
    <property type="evidence" value="ECO:0007669"/>
    <property type="project" value="InterPro"/>
</dbReference>
<dbReference type="KEGG" id="pwu:A8O14_01890"/>
<proteinExistence type="inferred from homology"/>
<evidence type="ECO:0000256" key="2">
    <source>
        <dbReference type="ARBA" id="ARBA00006472"/>
    </source>
</evidence>
<dbReference type="HAMAP" id="MF_00434">
    <property type="entry name" value="Pterin_4_alpha"/>
    <property type="match status" value="1"/>
</dbReference>
<dbReference type="Pfam" id="PF01329">
    <property type="entry name" value="Pterin_4a"/>
    <property type="match status" value="1"/>
</dbReference>
<sequence>MSRQPLPKDYDFQASIPLWRLEGIQISREFIFKDFKEAFAFMTLCAQYAEEIDHHPDWSNSWNKVVVHLSTHSAKALTELDIQMAKAMDAIALQVLT</sequence>
<evidence type="ECO:0000313" key="5">
    <source>
        <dbReference type="EMBL" id="ANI98951.1"/>
    </source>
</evidence>
<dbReference type="PANTHER" id="PTHR12599:SF0">
    <property type="entry name" value="PTERIN-4-ALPHA-CARBINOLAMINE DEHYDRATASE"/>
    <property type="match status" value="1"/>
</dbReference>